<accession>A0A2R4M6E2</accession>
<comment type="subcellular location">
    <subcellularLocation>
        <location evidence="2">Secreted</location>
    </subcellularLocation>
</comment>
<dbReference type="Proteomes" id="UP000241447">
    <property type="component" value="Chromosome"/>
</dbReference>
<evidence type="ECO:0000256" key="1">
    <source>
        <dbReference type="ARBA" id="ARBA00001913"/>
    </source>
</evidence>
<dbReference type="Gene3D" id="3.40.390.10">
    <property type="entry name" value="Collagenase (Catalytic Domain)"/>
    <property type="match status" value="1"/>
</dbReference>
<evidence type="ECO:0000313" key="11">
    <source>
        <dbReference type="EMBL" id="AVW92602.1"/>
    </source>
</evidence>
<protein>
    <recommendedName>
        <fullName evidence="10">Peptidase metallopeptidase domain-containing protein</fullName>
    </recommendedName>
</protein>
<dbReference type="OrthoDB" id="733404at2"/>
<organism evidence="11 12">
    <name type="scientific">Celeribacter baekdonensis</name>
    <dbReference type="NCBI Taxonomy" id="875171"/>
    <lineage>
        <taxon>Bacteria</taxon>
        <taxon>Pseudomonadati</taxon>
        <taxon>Pseudomonadota</taxon>
        <taxon>Alphaproteobacteria</taxon>
        <taxon>Rhodobacterales</taxon>
        <taxon>Roseobacteraceae</taxon>
        <taxon>Celeribacter</taxon>
    </lineage>
</organism>
<dbReference type="SMART" id="SM00235">
    <property type="entry name" value="ZnMc"/>
    <property type="match status" value="1"/>
</dbReference>
<dbReference type="GO" id="GO:0004222">
    <property type="term" value="F:metalloendopeptidase activity"/>
    <property type="evidence" value="ECO:0007669"/>
    <property type="project" value="InterPro"/>
</dbReference>
<evidence type="ECO:0000313" key="12">
    <source>
        <dbReference type="Proteomes" id="UP000241447"/>
    </source>
</evidence>
<keyword evidence="5" id="KW-0645">Protease</keyword>
<dbReference type="InterPro" id="IPR006026">
    <property type="entry name" value="Peptidase_Metallo"/>
</dbReference>
<dbReference type="Pfam" id="PF04151">
    <property type="entry name" value="PPC"/>
    <property type="match status" value="1"/>
</dbReference>
<dbReference type="GO" id="GO:0005615">
    <property type="term" value="C:extracellular space"/>
    <property type="evidence" value="ECO:0007669"/>
    <property type="project" value="InterPro"/>
</dbReference>
<evidence type="ECO:0000256" key="5">
    <source>
        <dbReference type="ARBA" id="ARBA00022670"/>
    </source>
</evidence>
<dbReference type="RefSeq" id="WP_107721434.1">
    <property type="nucleotide sequence ID" value="NZ_CP028475.1"/>
</dbReference>
<evidence type="ECO:0000256" key="3">
    <source>
        <dbReference type="ARBA" id="ARBA00009490"/>
    </source>
</evidence>
<dbReference type="InterPro" id="IPR001818">
    <property type="entry name" value="Pept_M10_metallopeptidase"/>
</dbReference>
<evidence type="ECO:0000256" key="4">
    <source>
        <dbReference type="ARBA" id="ARBA00022525"/>
    </source>
</evidence>
<comment type="similarity">
    <text evidence="3">Belongs to the peptidase M10B family.</text>
</comment>
<dbReference type="GO" id="GO:0005509">
    <property type="term" value="F:calcium ion binding"/>
    <property type="evidence" value="ECO:0007669"/>
    <property type="project" value="InterPro"/>
</dbReference>
<dbReference type="InterPro" id="IPR034033">
    <property type="entry name" value="Serralysin-like"/>
</dbReference>
<dbReference type="SUPFAM" id="SSF89260">
    <property type="entry name" value="Collagen-binding domain"/>
    <property type="match status" value="1"/>
</dbReference>
<dbReference type="PRINTS" id="PR00313">
    <property type="entry name" value="CABNDNGRPT"/>
</dbReference>
<sequence>MCEICSQFRPLDDDCVYQEASQFFSTVIEGADAASNAGTAYDISVGDTFTGALSSETDVDWIEVHLVAGESYQINLNGSANFVDSVLYLYNSNGTIVGYNDDGGPGYYSALSYTASSTGTYYIGVEAYQYGASNYGSYSVELTEIAPPDVATVEELATYLTNGFWEDNGAARRAFDTSSSNVITVNISDLNATERGLARAALEAWEMVADITFQETTSAGADITFYNDENGDSTSLNAYSTSSVSGNTITSSEVIISSGWVNSSMGDEIGTYGFQTYIHEIGHALGLGHQSNYNGSASYPADADFINDSWQLSIMSYFSQDDNTAVDASYASLITTMMADIYAIQDLYGAANAGSATDGDTRWGAGTGLNNYLGDIIEDIAGGGTNSYSGDPIAFTIFDANGVDTIDLSFSPYNDMIDMRDGQFSNVIGLTGNIGIAVGTVIENLFAGSGNNTIYGNSADNEIHAGAGNDAIEAMGGDDTVYGDAGEDTADLGSGNDRFDGSTGDAYGDLVYGGSGSDTMVGGNGDDEFRGEAGWDRLYGGIGSDTLVGGDGLDRLYGQDDDDTIYGDAGDDLIYGGDGDDWVSGGTDNDTINGDAGNDTLLGGDGDDEVNGGTGNDTISGNAGIDTLNGGDGNDIISGGAGTDYIYGDAGADRVNGDDGGDWISGGDGWDRLWGGDGADYVYGNDGVDRLYGQDGNDTLYGGADGDYMYGGNDNDFLRGEDGADIMTGDAGLDTLYGDGGGDRMYGGTQNDTLIGGDGWDRIYGQDGDDDLSGDQGNDYLYGGLGADTLNGGTGDDVLQGNGGSDSFVFDTDALGSDLIQDFELGIDRLELSDALWDGANLTAAQIVATYGGVSGSDIILDFGDTIITLSGLTDLNALSADISLI</sequence>
<keyword evidence="9" id="KW-0862">Zinc</keyword>
<dbReference type="AlphaFoldDB" id="A0A2R4M6E2"/>
<keyword evidence="6" id="KW-0479">Metal-binding</keyword>
<dbReference type="GO" id="GO:0008270">
    <property type="term" value="F:zinc ion binding"/>
    <property type="evidence" value="ECO:0007669"/>
    <property type="project" value="InterPro"/>
</dbReference>
<dbReference type="InterPro" id="IPR007280">
    <property type="entry name" value="Peptidase_C_arc/bac"/>
</dbReference>
<name>A0A2R4M6E2_9RHOB</name>
<evidence type="ECO:0000256" key="7">
    <source>
        <dbReference type="ARBA" id="ARBA00022737"/>
    </source>
</evidence>
<proteinExistence type="inferred from homology"/>
<dbReference type="Pfam" id="PF00413">
    <property type="entry name" value="Peptidase_M10"/>
    <property type="match status" value="1"/>
</dbReference>
<dbReference type="InterPro" id="IPR024079">
    <property type="entry name" value="MetalloPept_cat_dom_sf"/>
</dbReference>
<dbReference type="SUPFAM" id="SSF51120">
    <property type="entry name" value="beta-Roll"/>
    <property type="match status" value="3"/>
</dbReference>
<dbReference type="InterPro" id="IPR050557">
    <property type="entry name" value="RTX_toxin/Mannuronan_C5-epim"/>
</dbReference>
<dbReference type="PROSITE" id="PS00330">
    <property type="entry name" value="HEMOLYSIN_CALCIUM"/>
    <property type="match status" value="6"/>
</dbReference>
<dbReference type="InterPro" id="IPR018511">
    <property type="entry name" value="Hemolysin-typ_Ca-bd_CS"/>
</dbReference>
<evidence type="ECO:0000256" key="6">
    <source>
        <dbReference type="ARBA" id="ARBA00022723"/>
    </source>
</evidence>
<reference evidence="11 12" key="1">
    <citation type="submission" date="2018-03" db="EMBL/GenBank/DDBJ databases">
        <title>The Complete Genome of Celeribacter baekdonensis strain LH4, a Thiosulfate-Oxidizing Alphaproteobacterium Isolated from Gulf of Mexico Continental Slope Sediments.</title>
        <authorList>
            <person name="Flood B.E."/>
            <person name="Bailey J.V."/>
            <person name="Leprich D."/>
        </authorList>
    </citation>
    <scope>NUCLEOTIDE SEQUENCE [LARGE SCALE GENOMIC DNA]</scope>
    <source>
        <strain evidence="11 12">LH4</strain>
    </source>
</reference>
<dbReference type="CDD" id="cd04277">
    <property type="entry name" value="ZnMc_serralysin_like"/>
    <property type="match status" value="1"/>
</dbReference>
<evidence type="ECO:0000256" key="8">
    <source>
        <dbReference type="ARBA" id="ARBA00022801"/>
    </source>
</evidence>
<dbReference type="GO" id="GO:0006508">
    <property type="term" value="P:proteolysis"/>
    <property type="evidence" value="ECO:0007669"/>
    <property type="project" value="UniProtKB-KW"/>
</dbReference>
<dbReference type="Pfam" id="PF08548">
    <property type="entry name" value="Peptidase_M10_C"/>
    <property type="match status" value="1"/>
</dbReference>
<evidence type="ECO:0000256" key="9">
    <source>
        <dbReference type="ARBA" id="ARBA00022833"/>
    </source>
</evidence>
<dbReference type="PANTHER" id="PTHR38340:SF1">
    <property type="entry name" value="S-LAYER PROTEIN"/>
    <property type="match status" value="1"/>
</dbReference>
<dbReference type="GO" id="GO:0031012">
    <property type="term" value="C:extracellular matrix"/>
    <property type="evidence" value="ECO:0007669"/>
    <property type="project" value="InterPro"/>
</dbReference>
<keyword evidence="4" id="KW-0964">Secreted</keyword>
<dbReference type="EMBL" id="CP028475">
    <property type="protein sequence ID" value="AVW92602.1"/>
    <property type="molecule type" value="Genomic_DNA"/>
</dbReference>
<dbReference type="Pfam" id="PF00353">
    <property type="entry name" value="HemolysinCabind"/>
    <property type="match status" value="8"/>
</dbReference>
<dbReference type="PANTHER" id="PTHR38340">
    <property type="entry name" value="S-LAYER PROTEIN"/>
    <property type="match status" value="1"/>
</dbReference>
<keyword evidence="8" id="KW-0378">Hydrolase</keyword>
<comment type="cofactor">
    <cofactor evidence="1">
        <name>Ca(2+)</name>
        <dbReference type="ChEBI" id="CHEBI:29108"/>
    </cofactor>
</comment>
<keyword evidence="7" id="KW-0677">Repeat</keyword>
<dbReference type="KEGG" id="cbak:DA792_17145"/>
<gene>
    <name evidence="11" type="ORF">DA792_17145</name>
</gene>
<dbReference type="InterPro" id="IPR001343">
    <property type="entry name" value="Hemolysn_Ca-bd"/>
</dbReference>
<evidence type="ECO:0000259" key="10">
    <source>
        <dbReference type="SMART" id="SM00235"/>
    </source>
</evidence>
<evidence type="ECO:0000256" key="2">
    <source>
        <dbReference type="ARBA" id="ARBA00004613"/>
    </source>
</evidence>
<dbReference type="InterPro" id="IPR013858">
    <property type="entry name" value="Peptidase_M10B_C"/>
</dbReference>
<dbReference type="SUPFAM" id="SSF55486">
    <property type="entry name" value="Metalloproteases ('zincins'), catalytic domain"/>
    <property type="match status" value="1"/>
</dbReference>
<dbReference type="Gene3D" id="2.60.120.380">
    <property type="match status" value="1"/>
</dbReference>
<feature type="domain" description="Peptidase metallopeptidase" evidence="10">
    <location>
        <begin position="171"/>
        <end position="332"/>
    </location>
</feature>
<dbReference type="Gene3D" id="2.150.10.10">
    <property type="entry name" value="Serralysin-like metalloprotease, C-terminal"/>
    <property type="match status" value="6"/>
</dbReference>
<dbReference type="InterPro" id="IPR011049">
    <property type="entry name" value="Serralysin-like_metalloprot_C"/>
</dbReference>